<keyword evidence="6" id="KW-1185">Reference proteome</keyword>
<keyword evidence="2" id="KW-0238">DNA-binding</keyword>
<dbReference type="PANTHER" id="PTHR42756">
    <property type="entry name" value="TRANSCRIPTIONAL REGULATOR, MARR"/>
    <property type="match status" value="1"/>
</dbReference>
<keyword evidence="3" id="KW-0804">Transcription</keyword>
<dbReference type="RefSeq" id="WP_381539763.1">
    <property type="nucleotide sequence ID" value="NZ_JBHUGI010000035.1"/>
</dbReference>
<name>A0ABW4SM73_9BACL</name>
<evidence type="ECO:0000256" key="2">
    <source>
        <dbReference type="ARBA" id="ARBA00023125"/>
    </source>
</evidence>
<dbReference type="PANTHER" id="PTHR42756:SF1">
    <property type="entry name" value="TRANSCRIPTIONAL REPRESSOR OF EMRAB OPERON"/>
    <property type="match status" value="1"/>
</dbReference>
<dbReference type="InterPro" id="IPR000835">
    <property type="entry name" value="HTH_MarR-typ"/>
</dbReference>
<dbReference type="EMBL" id="JBHUGI010000035">
    <property type="protein sequence ID" value="MFD1929534.1"/>
    <property type="molecule type" value="Genomic_DNA"/>
</dbReference>
<proteinExistence type="predicted"/>
<dbReference type="PROSITE" id="PS50995">
    <property type="entry name" value="HTH_MARR_2"/>
    <property type="match status" value="1"/>
</dbReference>
<organism evidence="5 6">
    <name type="scientific">Sporosarcina siberiensis</name>
    <dbReference type="NCBI Taxonomy" id="1365606"/>
    <lineage>
        <taxon>Bacteria</taxon>
        <taxon>Bacillati</taxon>
        <taxon>Bacillota</taxon>
        <taxon>Bacilli</taxon>
        <taxon>Bacillales</taxon>
        <taxon>Caryophanaceae</taxon>
        <taxon>Sporosarcina</taxon>
    </lineage>
</organism>
<sequence length="143" mass="16651">MDRLEQFREFEILFWQLSRKTEYLWKDIYAKTFPGSQSRIMYLLEQNGPMKMSEFASSLHITAGAVTTASNLLIENGYISRLRNETDRRVVRLVLTDKGRETLNALKSEGKEMMNLVFKDISDSDLNTLRTIFKQATINIDTM</sequence>
<dbReference type="Pfam" id="PF01047">
    <property type="entry name" value="MarR"/>
    <property type="match status" value="1"/>
</dbReference>
<comment type="caution">
    <text evidence="5">The sequence shown here is derived from an EMBL/GenBank/DDBJ whole genome shotgun (WGS) entry which is preliminary data.</text>
</comment>
<evidence type="ECO:0000259" key="4">
    <source>
        <dbReference type="PROSITE" id="PS50995"/>
    </source>
</evidence>
<dbReference type="Proteomes" id="UP001597218">
    <property type="component" value="Unassembled WGS sequence"/>
</dbReference>
<evidence type="ECO:0000313" key="5">
    <source>
        <dbReference type="EMBL" id="MFD1929534.1"/>
    </source>
</evidence>
<feature type="domain" description="HTH marR-type" evidence="4">
    <location>
        <begin position="1"/>
        <end position="138"/>
    </location>
</feature>
<dbReference type="PRINTS" id="PR00598">
    <property type="entry name" value="HTHMARR"/>
</dbReference>
<reference evidence="6" key="1">
    <citation type="journal article" date="2019" name="Int. J. Syst. Evol. Microbiol.">
        <title>The Global Catalogue of Microorganisms (GCM) 10K type strain sequencing project: providing services to taxonomists for standard genome sequencing and annotation.</title>
        <authorList>
            <consortium name="The Broad Institute Genomics Platform"/>
            <consortium name="The Broad Institute Genome Sequencing Center for Infectious Disease"/>
            <person name="Wu L."/>
            <person name="Ma J."/>
        </authorList>
    </citation>
    <scope>NUCLEOTIDE SEQUENCE [LARGE SCALE GENOMIC DNA]</scope>
    <source>
        <strain evidence="6">CGMCC 4.7177</strain>
    </source>
</reference>
<protein>
    <submittedName>
        <fullName evidence="5">MarR family transcriptional regulator</fullName>
    </submittedName>
</protein>
<evidence type="ECO:0000256" key="3">
    <source>
        <dbReference type="ARBA" id="ARBA00023163"/>
    </source>
</evidence>
<accession>A0ABW4SM73</accession>
<evidence type="ECO:0000313" key="6">
    <source>
        <dbReference type="Proteomes" id="UP001597218"/>
    </source>
</evidence>
<dbReference type="InterPro" id="IPR036388">
    <property type="entry name" value="WH-like_DNA-bd_sf"/>
</dbReference>
<evidence type="ECO:0000256" key="1">
    <source>
        <dbReference type="ARBA" id="ARBA00023015"/>
    </source>
</evidence>
<gene>
    <name evidence="5" type="ORF">ACFSFY_15940</name>
</gene>
<keyword evidence="1" id="KW-0805">Transcription regulation</keyword>
<dbReference type="Gene3D" id="1.10.10.10">
    <property type="entry name" value="Winged helix-like DNA-binding domain superfamily/Winged helix DNA-binding domain"/>
    <property type="match status" value="1"/>
</dbReference>
<dbReference type="InterPro" id="IPR036390">
    <property type="entry name" value="WH_DNA-bd_sf"/>
</dbReference>
<dbReference type="SUPFAM" id="SSF46785">
    <property type="entry name" value="Winged helix' DNA-binding domain"/>
    <property type="match status" value="1"/>
</dbReference>
<dbReference type="SMART" id="SM00347">
    <property type="entry name" value="HTH_MARR"/>
    <property type="match status" value="1"/>
</dbReference>